<gene>
    <name evidence="3" type="ORF">A5880_001423</name>
    <name evidence="2" type="ORF">A5880_001502</name>
</gene>
<dbReference type="STRING" id="1834181.A5880_001423"/>
<accession>A0A242CDV6</accession>
<dbReference type="Pfam" id="PF24719">
    <property type="entry name" value="Imm33-like"/>
    <property type="match status" value="1"/>
</dbReference>
<evidence type="ECO:0000259" key="1">
    <source>
        <dbReference type="Pfam" id="PF24719"/>
    </source>
</evidence>
<evidence type="ECO:0000313" key="3">
    <source>
        <dbReference type="EMBL" id="OTO08423.1"/>
    </source>
</evidence>
<protein>
    <recommendedName>
        <fullName evidence="1">Imm33-like domain-containing protein</fullName>
    </recommendedName>
</protein>
<dbReference type="Proteomes" id="UP000195139">
    <property type="component" value="Unassembled WGS sequence"/>
</dbReference>
<dbReference type="InterPro" id="IPR056509">
    <property type="entry name" value="Imm33-like"/>
</dbReference>
<evidence type="ECO:0000313" key="4">
    <source>
        <dbReference type="Proteomes" id="UP000195139"/>
    </source>
</evidence>
<dbReference type="OrthoDB" id="2838760at2"/>
<sequence>MREFKQKIGSKEFTAVAEKELEPQVLSLFSVLNNINEEEFVNGFSFRLEWSIYFLEEINKDSFVILTNDTSKNPFEDKTKDLTLALWVQLEQGHFLRKLNLEGKSISFGDKIILQKNILTFDTMYMQRSSDAESGDSGWYIGSIEEDSSEEDLYSLYAYQLLKQKPEIIQVLALPDEYMVIYENHEIKTVLNEKDEPIL</sequence>
<dbReference type="EMBL" id="NGLE01000002">
    <property type="protein sequence ID" value="OTO08423.1"/>
    <property type="molecule type" value="Genomic_DNA"/>
</dbReference>
<keyword evidence="4" id="KW-1185">Reference proteome</keyword>
<dbReference type="RefSeq" id="WP_086330374.1">
    <property type="nucleotide sequence ID" value="NZ_NGLE02000001.1"/>
</dbReference>
<feature type="domain" description="Imm33-like" evidence="1">
    <location>
        <begin position="91"/>
        <end position="192"/>
    </location>
</feature>
<name>A0A242CDV6_9ENTE</name>
<organism evidence="3">
    <name type="scientific">Candidatus Enterococcus mansonii</name>
    <dbReference type="NCBI Taxonomy" id="1834181"/>
    <lineage>
        <taxon>Bacteria</taxon>
        <taxon>Bacillati</taxon>
        <taxon>Bacillota</taxon>
        <taxon>Bacilli</taxon>
        <taxon>Lactobacillales</taxon>
        <taxon>Enterococcaceae</taxon>
        <taxon>Enterococcus</taxon>
    </lineage>
</organism>
<reference evidence="2 4" key="2">
    <citation type="submission" date="2018-07" db="EMBL/GenBank/DDBJ databases">
        <title>The Genome Sequence of Enterococcus sp. DIV0659b.</title>
        <authorList>
            <consortium name="The Broad Institute Genomics Platform"/>
            <consortium name="The Broad Institute Genomic Center for Infectious Diseases"/>
            <person name="Earl A."/>
            <person name="Manson A."/>
            <person name="Schwartman J."/>
            <person name="Gilmore M."/>
            <person name="Abouelleil A."/>
            <person name="Cao P."/>
            <person name="Chapman S."/>
            <person name="Cusick C."/>
            <person name="Shea T."/>
            <person name="Young S."/>
            <person name="Neafsey D."/>
            <person name="Nusbaum C."/>
            <person name="Birren B."/>
        </authorList>
    </citation>
    <scope>NUCLEOTIDE SEQUENCE [LARGE SCALE GENOMIC DNA]</scope>
    <source>
        <strain evidence="2 4">4G2_DIV0659</strain>
    </source>
</reference>
<reference evidence="3" key="1">
    <citation type="submission" date="2017-05" db="EMBL/GenBank/DDBJ databases">
        <title>The Genome Sequence of Enterococcus sp. 4G2_DIV0659.</title>
        <authorList>
            <consortium name="The Broad Institute Genomics Platform"/>
            <consortium name="The Broad Institute Genomic Center for Infectious Diseases"/>
            <person name="Earl A."/>
            <person name="Manson A."/>
            <person name="Schwartman J."/>
            <person name="Gilmore M."/>
            <person name="Abouelleil A."/>
            <person name="Cao P."/>
            <person name="Chapman S."/>
            <person name="Cusick C."/>
            <person name="Shea T."/>
            <person name="Young S."/>
            <person name="Neafsey D."/>
            <person name="Nusbaum C."/>
            <person name="Birren B."/>
        </authorList>
    </citation>
    <scope>NUCLEOTIDE SEQUENCE [LARGE SCALE GENOMIC DNA]</scope>
    <source>
        <strain evidence="3">4G2_DIV0659</strain>
    </source>
</reference>
<dbReference type="AlphaFoldDB" id="A0A242CDV6"/>
<comment type="caution">
    <text evidence="3">The sequence shown here is derived from an EMBL/GenBank/DDBJ whole genome shotgun (WGS) entry which is preliminary data.</text>
</comment>
<proteinExistence type="predicted"/>
<dbReference type="EMBL" id="NGLE02000001">
    <property type="protein sequence ID" value="MEI5993944.1"/>
    <property type="molecule type" value="Genomic_DNA"/>
</dbReference>
<evidence type="ECO:0000313" key="2">
    <source>
        <dbReference type="EMBL" id="MEI5993944.1"/>
    </source>
</evidence>